<dbReference type="EMBL" id="SPDV01000022">
    <property type="protein sequence ID" value="TFI57882.1"/>
    <property type="molecule type" value="Genomic_DNA"/>
</dbReference>
<organism evidence="2 3">
    <name type="scientific">Sphingomonas parva</name>
    <dbReference type="NCBI Taxonomy" id="2555898"/>
    <lineage>
        <taxon>Bacteria</taxon>
        <taxon>Pseudomonadati</taxon>
        <taxon>Pseudomonadota</taxon>
        <taxon>Alphaproteobacteria</taxon>
        <taxon>Sphingomonadales</taxon>
        <taxon>Sphingomonadaceae</taxon>
        <taxon>Sphingomonas</taxon>
    </lineage>
</organism>
<keyword evidence="3" id="KW-1185">Reference proteome</keyword>
<proteinExistence type="predicted"/>
<comment type="caution">
    <text evidence="2">The sequence shown here is derived from an EMBL/GenBank/DDBJ whole genome shotgun (WGS) entry which is preliminary data.</text>
</comment>
<protein>
    <submittedName>
        <fullName evidence="2">Uncharacterized protein</fullName>
    </submittedName>
</protein>
<accession>A0A4Y8ZRG5</accession>
<reference evidence="2 3" key="1">
    <citation type="submission" date="2019-03" db="EMBL/GenBank/DDBJ databases">
        <title>Genome sequence of Sphingomonas sp. 17J27-24.</title>
        <authorList>
            <person name="Kim M."/>
            <person name="Maeng S."/>
            <person name="Sathiyaraj S."/>
        </authorList>
    </citation>
    <scope>NUCLEOTIDE SEQUENCE [LARGE SCALE GENOMIC DNA]</scope>
    <source>
        <strain evidence="2 3">17J27-24</strain>
    </source>
</reference>
<evidence type="ECO:0000313" key="3">
    <source>
        <dbReference type="Proteomes" id="UP000298213"/>
    </source>
</evidence>
<evidence type="ECO:0000256" key="1">
    <source>
        <dbReference type="SAM" id="SignalP"/>
    </source>
</evidence>
<dbReference type="OrthoDB" id="8478659at2"/>
<gene>
    <name evidence="2" type="ORF">E2493_12900</name>
</gene>
<feature type="chain" id="PRO_5021343870" evidence="1">
    <location>
        <begin position="28"/>
        <end position="306"/>
    </location>
</feature>
<dbReference type="RefSeq" id="WP_135087411.1">
    <property type="nucleotide sequence ID" value="NZ_SPDV01000022.1"/>
</dbReference>
<dbReference type="AlphaFoldDB" id="A0A4Y8ZRG5"/>
<dbReference type="Proteomes" id="UP000298213">
    <property type="component" value="Unassembled WGS sequence"/>
</dbReference>
<name>A0A4Y8ZRG5_9SPHN</name>
<feature type="signal peptide" evidence="1">
    <location>
        <begin position="1"/>
        <end position="27"/>
    </location>
</feature>
<sequence>MSIVHRSRRLRLPALAALLAAPAAAPAADLTVDAASDFVVEVTINGQPARLRVDPETPGFVIMNPDAIARLGIKPSLLPVVSRTGPVKLKGRTKVARIGLAGTSFERRLAWTERKAVDGADGLIGPEELPFDAVTFRWREGPSAASPVVLPLEFSNAWGLHHPYQDGGAVVRVQFSMVKPESLATASAGALLAASHGGRWTGEVASRMIEFDIQRPTRPMTLARPLLFDGFAIRGFRVRTGDHRGDYALPVDDDPDPNEIVVTATSPKRQKAVLVVTVGRERLSGCSRMTVRRKPRTVTLECPPDG</sequence>
<keyword evidence="1" id="KW-0732">Signal</keyword>
<evidence type="ECO:0000313" key="2">
    <source>
        <dbReference type="EMBL" id="TFI57882.1"/>
    </source>
</evidence>